<dbReference type="Proteomes" id="UP001595935">
    <property type="component" value="Unassembled WGS sequence"/>
</dbReference>
<evidence type="ECO:0000313" key="2">
    <source>
        <dbReference type="Proteomes" id="UP001595935"/>
    </source>
</evidence>
<reference evidence="2" key="1">
    <citation type="journal article" date="2019" name="Int. J. Syst. Evol. Microbiol.">
        <title>The Global Catalogue of Microorganisms (GCM) 10K type strain sequencing project: providing services to taxonomists for standard genome sequencing and annotation.</title>
        <authorList>
            <consortium name="The Broad Institute Genomics Platform"/>
            <consortium name="The Broad Institute Genome Sequencing Center for Infectious Disease"/>
            <person name="Wu L."/>
            <person name="Ma J."/>
        </authorList>
    </citation>
    <scope>NUCLEOTIDE SEQUENCE [LARGE SCALE GENOMIC DNA]</scope>
    <source>
        <strain evidence="2">WYCCWR 13023</strain>
    </source>
</reference>
<evidence type="ECO:0000313" key="1">
    <source>
        <dbReference type="EMBL" id="MFC4746727.1"/>
    </source>
</evidence>
<dbReference type="EMBL" id="JBHSGV010000002">
    <property type="protein sequence ID" value="MFC4746727.1"/>
    <property type="molecule type" value="Genomic_DNA"/>
</dbReference>
<comment type="caution">
    <text evidence="1">The sequence shown here is derived from an EMBL/GenBank/DDBJ whole genome shotgun (WGS) entry which is preliminary data.</text>
</comment>
<evidence type="ECO:0008006" key="3">
    <source>
        <dbReference type="Google" id="ProtNLM"/>
    </source>
</evidence>
<proteinExistence type="predicted"/>
<dbReference type="RefSeq" id="WP_213256266.1">
    <property type="nucleotide sequence ID" value="NZ_JAGYWA010000002.1"/>
</dbReference>
<organism evidence="1 2">
    <name type="scientific">Flavobacterium branchiicola</name>
    <dbReference type="NCBI Taxonomy" id="1114875"/>
    <lineage>
        <taxon>Bacteria</taxon>
        <taxon>Pseudomonadati</taxon>
        <taxon>Bacteroidota</taxon>
        <taxon>Flavobacteriia</taxon>
        <taxon>Flavobacteriales</taxon>
        <taxon>Flavobacteriaceae</taxon>
        <taxon>Flavobacterium</taxon>
    </lineage>
</organism>
<gene>
    <name evidence="1" type="ORF">ACFO5S_04695</name>
</gene>
<protein>
    <recommendedName>
        <fullName evidence="3">EF-hand domain-containing protein</fullName>
    </recommendedName>
</protein>
<accession>A0ABV9P9U4</accession>
<name>A0ABV9P9U4_9FLAO</name>
<sequence length="1103" mass="127681">MVVLLYKSGIPVQLTNDFSDLRFDIEGFLIGFTHKAIIEKNIITTKYAFHHKSEFKTNDKKRSDLIDGFYDEDQFLKYTESVIFNIVSASDMIYKHKFNFDKFIAKANDSISVNVTNFGAPYELFYDRKKYNFLIESLSGGKGPRSYSDGILDGFDIIDYKLKLPRTYSSSTVSVQNQVNTPGYHFYAKNLGNFIHQYSSDEEKRKLKKITILIIFKIREIINEIFPNLLLNVSTEKTLNDAANSINIDLNNLSNFEKMLFLLKKSWGYYYDPSSALPHKSTLPETFNVNSTYSDFEYYYLGLVSFYDEFYKIPQTLAKAPEFEKYKFILTLLPVNALSLIPFEVTKSIIESFIKKKYLAEYQKRFLVRLIVSIPFSLADSFLDYLAECNNGMDTNYQAIYYILGDARTKRYIPFVDEVLTRRQYVFAIHQLWTASKYNFYHIPNGIIPIVGNINPNAYFIQNSHEFELNNALVFNTGYYFTEEGITKQGFEYSANFIHDKIRIFKTEKTEFYKNKYIDDGLGAPAVKSLPLIKLPEEIGNFHMYHPISLIGIQPDLEVVLPEASYYPAFIFQYVEEFEDLKEFDAAVSLGIAITIELALAYFTGALSSLKYLNYLKNASRIYQALTNSALAGEQILIWTALEGATNALAISGSILYSYNNYLIQLSNDPSEIEKLEKLNIILFWLIIAQATASVTFRYKAINAADQFLNTFPSGVIHPDVENLLVTLRTQKATNILGIRQKLIDLGFEENIIVTKFDDFAADVKIAFWDDFNKLSKEEWSLINKSNALENWKYLNDKKITDRKFINIIISNTKVNAIARFYEYPPLSNFLESLSPLQRWRFLEKHGKIEQNILIQLIENPKGIILLDQASISITTAPDYLSVLDVKNILRTNSSKETIGVTIERQRLNWDTAIKSYEKEIIFEEMSVAQLRDFYTSFSDAFYDLNPKQLKLFQNSNRIRATTSCYIDNQLVETFSEWYMSGGIDNYEMIMRNTPLSFRNRFIPVSDIDKFNAFVTKALDIDGKGRFNDTELKYLFNFFENHYSKGNRFVIEIESTLYTCTSCQKFLQAAKIYANSENKILEIKFIAHRDAIRMDNVKNMINE</sequence>
<keyword evidence="2" id="KW-1185">Reference proteome</keyword>